<dbReference type="PANTHER" id="PTHR37687">
    <property type="entry name" value="AGAP006772-PA"/>
    <property type="match status" value="1"/>
</dbReference>
<dbReference type="KEGG" id="dqu:106742847"/>
<evidence type="ECO:0000313" key="3">
    <source>
        <dbReference type="Proteomes" id="UP000515204"/>
    </source>
</evidence>
<dbReference type="Proteomes" id="UP000515204">
    <property type="component" value="Unplaced"/>
</dbReference>
<organism evidence="3 4">
    <name type="scientific">Dinoponera quadriceps</name>
    <name type="common">South American ant</name>
    <dbReference type="NCBI Taxonomy" id="609295"/>
    <lineage>
        <taxon>Eukaryota</taxon>
        <taxon>Metazoa</taxon>
        <taxon>Ecdysozoa</taxon>
        <taxon>Arthropoda</taxon>
        <taxon>Hexapoda</taxon>
        <taxon>Insecta</taxon>
        <taxon>Pterygota</taxon>
        <taxon>Neoptera</taxon>
        <taxon>Endopterygota</taxon>
        <taxon>Hymenoptera</taxon>
        <taxon>Apocrita</taxon>
        <taxon>Aculeata</taxon>
        <taxon>Formicoidea</taxon>
        <taxon>Formicidae</taxon>
        <taxon>Ponerinae</taxon>
        <taxon>Ponerini</taxon>
        <taxon>Dinoponera</taxon>
    </lineage>
</organism>
<dbReference type="GeneID" id="106742847"/>
<feature type="region of interest" description="Disordered" evidence="1">
    <location>
        <begin position="263"/>
        <end position="286"/>
    </location>
</feature>
<feature type="region of interest" description="Disordered" evidence="1">
    <location>
        <begin position="504"/>
        <end position="547"/>
    </location>
</feature>
<feature type="compositionally biased region" description="Basic and acidic residues" evidence="1">
    <location>
        <begin position="512"/>
        <end position="521"/>
    </location>
</feature>
<name>A0A6P3X0E0_DINQU</name>
<dbReference type="OrthoDB" id="6138985at2759"/>
<accession>A0A6P3X0E0</accession>
<feature type="region of interest" description="Disordered" evidence="1">
    <location>
        <begin position="305"/>
        <end position="378"/>
    </location>
</feature>
<proteinExistence type="predicted"/>
<dbReference type="InterPro" id="IPR038875">
    <property type="entry name" value="PLA2_conodipine-like"/>
</dbReference>
<dbReference type="AlphaFoldDB" id="A0A6P3X0E0"/>
<sequence length="714" mass="81222">MASQGWLLPLLVLGTGALALIPTARQSSQESLRSALDAVIRKQRSLDAVDYNDLHSFKYHGGDADRKFDRDLDEEDEEIEFLPGDNGQLETVGDGFQGLHDKLQRALFDYLESVPEQEEPVASIFRERERSSSRKRGGTGDRMNIDNKDLAKLVLGKSLDGFPYGLNEMEDGDDYLTALQTLSDRYRAGRGNKVYETAGPMSWGELLSKGSSMRGQTRDGSDNEFMGRDQDQSILYLTPAERRNVNGRYPIGREFGGYRKFSKRYPVAKRSPRPTQTKLKTTDPKVAQDLGALFGTQSTDAHNRTYKSEHDHDHDHDHAHEHGHDHDHDHDHVHNHDQDRDHDHNHDHGHEEGATGTPLNATSVPKSQKESAMKTAKSKFVQVRKKSVDWSQYFGIDRRKKKATFMAGPGTQNQDDEWILQRYYENMAENLKSKENENERKDKLEQMDSKLKYIKDLISDEPLRYADLEDETEADLQKVKDKIMTRMAAAYSLQKMRKALSDLRSNVAAQKEAQKTQKEAHNNSTSSYRNNGHGNTNGNDGGGDRIDEKRSEVDQNIDEGLFRSYIAVDDNCPGIKEIEWQCRAESKIRRIGEEDSFWMFAPCVKLQMCKVCAQNEEDLQYCLSNYITESDAVCDTLSSKGMRISDSSRLGASFKHHKDGQSCANAALLLSQLQPPVAAMECRNVRKSCARHYDYQHKFYYIPSPGYLRKMSNL</sequence>
<feature type="signal peptide" evidence="2">
    <location>
        <begin position="1"/>
        <end position="19"/>
    </location>
</feature>
<reference evidence="4" key="1">
    <citation type="submission" date="2025-08" db="UniProtKB">
        <authorList>
            <consortium name="RefSeq"/>
        </authorList>
    </citation>
    <scope>IDENTIFICATION</scope>
</reference>
<dbReference type="RefSeq" id="XP_014471642.1">
    <property type="nucleotide sequence ID" value="XM_014616156.1"/>
</dbReference>
<evidence type="ECO:0000313" key="4">
    <source>
        <dbReference type="RefSeq" id="XP_014471642.1"/>
    </source>
</evidence>
<evidence type="ECO:0000256" key="2">
    <source>
        <dbReference type="SAM" id="SignalP"/>
    </source>
</evidence>
<feature type="compositionally biased region" description="Basic and acidic residues" evidence="1">
    <location>
        <begin position="305"/>
        <end position="353"/>
    </location>
</feature>
<feature type="compositionally biased region" description="Polar residues" evidence="1">
    <location>
        <begin position="357"/>
        <end position="366"/>
    </location>
</feature>
<evidence type="ECO:0000256" key="1">
    <source>
        <dbReference type="SAM" id="MobiDB-lite"/>
    </source>
</evidence>
<dbReference type="PANTHER" id="PTHR37687:SF1">
    <property type="entry name" value="AGAP006772-PA"/>
    <property type="match status" value="1"/>
</dbReference>
<feature type="compositionally biased region" description="Basic residues" evidence="1">
    <location>
        <begin position="263"/>
        <end position="272"/>
    </location>
</feature>
<keyword evidence="2" id="KW-0732">Signal</keyword>
<protein>
    <submittedName>
        <fullName evidence="4">Uncharacterized protein LOC106742847 isoform X1</fullName>
    </submittedName>
</protein>
<gene>
    <name evidence="4" type="primary">LOC106742847</name>
</gene>
<feature type="chain" id="PRO_5027893834" evidence="2">
    <location>
        <begin position="20"/>
        <end position="714"/>
    </location>
</feature>
<keyword evidence="3" id="KW-1185">Reference proteome</keyword>